<feature type="region of interest" description="Disordered" evidence="1">
    <location>
        <begin position="100"/>
        <end position="123"/>
    </location>
</feature>
<dbReference type="Pfam" id="PF13635">
    <property type="entry name" value="DUF4143"/>
    <property type="match status" value="1"/>
</dbReference>
<feature type="domain" description="AAA" evidence="2">
    <location>
        <begin position="20"/>
        <end position="131"/>
    </location>
</feature>
<feature type="domain" description="DUF4143" evidence="3">
    <location>
        <begin position="196"/>
        <end position="373"/>
    </location>
</feature>
<dbReference type="RefSeq" id="WP_157324806.1">
    <property type="nucleotide sequence ID" value="NZ_BMFX01000036.1"/>
</dbReference>
<keyword evidence="5" id="KW-1185">Reference proteome</keyword>
<accession>A0A7K1UKY3</accession>
<dbReference type="InterPro" id="IPR041682">
    <property type="entry name" value="AAA_14"/>
</dbReference>
<organism evidence="4 5">
    <name type="scientific">Nesterenkonia alkaliphila</name>
    <dbReference type="NCBI Taxonomy" id="1463631"/>
    <lineage>
        <taxon>Bacteria</taxon>
        <taxon>Bacillati</taxon>
        <taxon>Actinomycetota</taxon>
        <taxon>Actinomycetes</taxon>
        <taxon>Micrococcales</taxon>
        <taxon>Micrococcaceae</taxon>
        <taxon>Nesterenkonia</taxon>
    </lineage>
</organism>
<evidence type="ECO:0000313" key="5">
    <source>
        <dbReference type="Proteomes" id="UP000460157"/>
    </source>
</evidence>
<gene>
    <name evidence="4" type="ORF">GNZ21_12330</name>
</gene>
<dbReference type="Pfam" id="PF13173">
    <property type="entry name" value="AAA_14"/>
    <property type="match status" value="1"/>
</dbReference>
<sequence length="424" mass="46559">MVYQRRIIDEELDELFAELPAIALEGPKFVGKTTTAEQRSVAQLRLDAPRVQEAVRADPALALQQSKPLLIDEWQKVPSMWDAVRRAVDDSNGAGGQFLLTGSATPSPGATEHSGAGRITSMRMRPMSLAERGSAEPTTSLKDLLYSSMPAVQGWTDLGLADYVREIVMSGFPEFRRANLRVLRRSLDSYLRYVVERDIPELGVSVRKRDALLAWLRSYAAATATTANFSAILERAVPGEVQMPSRQTVSHYRELLEQIWLLDPVPAWHAPWYALGRLSETPKHHLADPALAARLLGLSAEDLLHGRDSTPSPPRGSILGNLFESLVALCLRVYAQAAEADVHHLRTRNGDHEVDFIITGHDGSVVAVEVKLSGEVSASDLKHLKWLRSKLGENLQQAVVITTGPAAYRREDGVAVIPLALLGP</sequence>
<dbReference type="PANTHER" id="PTHR43566">
    <property type="entry name" value="CONSERVED PROTEIN"/>
    <property type="match status" value="1"/>
</dbReference>
<dbReference type="EMBL" id="WRPM01000089">
    <property type="protein sequence ID" value="MVT27130.1"/>
    <property type="molecule type" value="Genomic_DNA"/>
</dbReference>
<name>A0A7K1UKY3_9MICC</name>
<comment type="caution">
    <text evidence="4">The sequence shown here is derived from an EMBL/GenBank/DDBJ whole genome shotgun (WGS) entry which is preliminary data.</text>
</comment>
<reference evidence="4 5" key="1">
    <citation type="submission" date="2019-12" db="EMBL/GenBank/DDBJ databases">
        <title>Nesterenkonia muleiensis sp. nov., a novel actinobacterium isolated from sap of Populus euphratica.</title>
        <authorList>
            <person name="Wang R."/>
        </authorList>
    </citation>
    <scope>NUCLEOTIDE SEQUENCE [LARGE SCALE GENOMIC DNA]</scope>
    <source>
        <strain evidence="4 5">F10</strain>
    </source>
</reference>
<evidence type="ECO:0000259" key="2">
    <source>
        <dbReference type="Pfam" id="PF13173"/>
    </source>
</evidence>
<proteinExistence type="predicted"/>
<dbReference type="AlphaFoldDB" id="A0A7K1UKY3"/>
<dbReference type="InterPro" id="IPR025420">
    <property type="entry name" value="DUF4143"/>
</dbReference>
<protein>
    <submittedName>
        <fullName evidence="4">DUF4143 domain-containing protein</fullName>
    </submittedName>
</protein>
<evidence type="ECO:0000313" key="4">
    <source>
        <dbReference type="EMBL" id="MVT27130.1"/>
    </source>
</evidence>
<dbReference type="PANTHER" id="PTHR43566:SF2">
    <property type="entry name" value="DUF4143 DOMAIN-CONTAINING PROTEIN"/>
    <property type="match status" value="1"/>
</dbReference>
<dbReference type="OrthoDB" id="128089at2"/>
<evidence type="ECO:0000256" key="1">
    <source>
        <dbReference type="SAM" id="MobiDB-lite"/>
    </source>
</evidence>
<dbReference type="Proteomes" id="UP000460157">
    <property type="component" value="Unassembled WGS sequence"/>
</dbReference>
<evidence type="ECO:0000259" key="3">
    <source>
        <dbReference type="Pfam" id="PF13635"/>
    </source>
</evidence>